<evidence type="ECO:0008006" key="3">
    <source>
        <dbReference type="Google" id="ProtNLM"/>
    </source>
</evidence>
<dbReference type="AlphaFoldDB" id="A0A6S6T371"/>
<name>A0A6S6T371_9GAMM</name>
<organism evidence="2">
    <name type="scientific">uncultured Thiotrichaceae bacterium</name>
    <dbReference type="NCBI Taxonomy" id="298394"/>
    <lineage>
        <taxon>Bacteria</taxon>
        <taxon>Pseudomonadati</taxon>
        <taxon>Pseudomonadota</taxon>
        <taxon>Gammaproteobacteria</taxon>
        <taxon>Thiotrichales</taxon>
        <taxon>Thiotrichaceae</taxon>
        <taxon>environmental samples</taxon>
    </lineage>
</organism>
<feature type="signal peptide" evidence="1">
    <location>
        <begin position="1"/>
        <end position="27"/>
    </location>
</feature>
<keyword evidence="1" id="KW-0732">Signal</keyword>
<evidence type="ECO:0000313" key="2">
    <source>
        <dbReference type="EMBL" id="CAA6813153.1"/>
    </source>
</evidence>
<proteinExistence type="predicted"/>
<dbReference type="PROSITE" id="PS51257">
    <property type="entry name" value="PROKAR_LIPOPROTEIN"/>
    <property type="match status" value="1"/>
</dbReference>
<evidence type="ECO:0000256" key="1">
    <source>
        <dbReference type="SAM" id="SignalP"/>
    </source>
</evidence>
<accession>A0A6S6T371</accession>
<reference evidence="2" key="1">
    <citation type="submission" date="2020-01" db="EMBL/GenBank/DDBJ databases">
        <authorList>
            <person name="Meier V. D."/>
            <person name="Meier V D."/>
        </authorList>
    </citation>
    <scope>NUCLEOTIDE SEQUENCE</scope>
    <source>
        <strain evidence="2">HLG_WM_MAG_07</strain>
    </source>
</reference>
<dbReference type="EMBL" id="CACVAY010000060">
    <property type="protein sequence ID" value="CAA6813153.1"/>
    <property type="molecule type" value="Genomic_DNA"/>
</dbReference>
<sequence length="78" mass="8813">MKTMKINRSTLYIFLSTWLLLGSSCSDDDNVSMENVVPLNCVYPGSLELDQATQDELSQFKQSPLQGKAFSRGFPKYE</sequence>
<feature type="chain" id="PRO_5028387781" description="Secreted protein" evidence="1">
    <location>
        <begin position="28"/>
        <end position="78"/>
    </location>
</feature>
<gene>
    <name evidence="2" type="ORF">HELGO_WM38310</name>
</gene>
<protein>
    <recommendedName>
        <fullName evidence="3">Secreted protein</fullName>
    </recommendedName>
</protein>